<organism evidence="1">
    <name type="scientific">marine sediment metagenome</name>
    <dbReference type="NCBI Taxonomy" id="412755"/>
    <lineage>
        <taxon>unclassified sequences</taxon>
        <taxon>metagenomes</taxon>
        <taxon>ecological metagenomes</taxon>
    </lineage>
</organism>
<dbReference type="AlphaFoldDB" id="A0A0F8Z7R6"/>
<name>A0A0F8Z7R6_9ZZZZ</name>
<sequence>DVEKHNFLQGISIILEFEASNKQYIIKRSFENYNNPQFGNIIIKLVEYNPDRLQRVKQQGLDKIIQTLQQYADIAVRETGQKQCNNCYNDGSFCPTKSIIPCPYWKPNKLKAP</sequence>
<proteinExistence type="predicted"/>
<dbReference type="EMBL" id="LAZR01049367">
    <property type="protein sequence ID" value="KKK89812.1"/>
    <property type="molecule type" value="Genomic_DNA"/>
</dbReference>
<protein>
    <submittedName>
        <fullName evidence="1">Uncharacterized protein</fullName>
    </submittedName>
</protein>
<evidence type="ECO:0000313" key="1">
    <source>
        <dbReference type="EMBL" id="KKK89812.1"/>
    </source>
</evidence>
<comment type="caution">
    <text evidence="1">The sequence shown here is derived from an EMBL/GenBank/DDBJ whole genome shotgun (WGS) entry which is preliminary data.</text>
</comment>
<feature type="non-terminal residue" evidence="1">
    <location>
        <position position="1"/>
    </location>
</feature>
<gene>
    <name evidence="1" type="ORF">LCGC14_2729340</name>
</gene>
<reference evidence="1" key="1">
    <citation type="journal article" date="2015" name="Nature">
        <title>Complex archaea that bridge the gap between prokaryotes and eukaryotes.</title>
        <authorList>
            <person name="Spang A."/>
            <person name="Saw J.H."/>
            <person name="Jorgensen S.L."/>
            <person name="Zaremba-Niedzwiedzka K."/>
            <person name="Martijn J."/>
            <person name="Lind A.E."/>
            <person name="van Eijk R."/>
            <person name="Schleper C."/>
            <person name="Guy L."/>
            <person name="Ettema T.J."/>
        </authorList>
    </citation>
    <scope>NUCLEOTIDE SEQUENCE</scope>
</reference>
<accession>A0A0F8Z7R6</accession>